<dbReference type="FunFam" id="3.40.50.1820:FF:000719">
    <property type="entry name" value="Serine carboxypeptidase 3"/>
    <property type="match status" value="1"/>
</dbReference>
<dbReference type="PANTHER" id="PTHR11802:SF350">
    <property type="entry name" value="CARBOXYPEPTIDASE"/>
    <property type="match status" value="1"/>
</dbReference>
<comment type="subcellular location">
    <subcellularLocation>
        <location evidence="1">Secreted</location>
    </subcellularLocation>
</comment>
<dbReference type="OrthoDB" id="443318at2759"/>
<evidence type="ECO:0000313" key="6">
    <source>
        <dbReference type="Proteomes" id="UP000257109"/>
    </source>
</evidence>
<reference evidence="5" key="1">
    <citation type="submission" date="2018-05" db="EMBL/GenBank/DDBJ databases">
        <title>Draft genome of Mucuna pruriens seed.</title>
        <authorList>
            <person name="Nnadi N.E."/>
            <person name="Vos R."/>
            <person name="Hasami M.H."/>
            <person name="Devisetty U.K."/>
            <person name="Aguiy J.C."/>
        </authorList>
    </citation>
    <scope>NUCLEOTIDE SEQUENCE [LARGE SCALE GENOMIC DNA]</scope>
    <source>
        <strain evidence="5">JCA_2017</strain>
    </source>
</reference>
<comment type="similarity">
    <text evidence="2 4">Belongs to the peptidase S10 family.</text>
</comment>
<accession>A0A371GKQ4</accession>
<dbReference type="GO" id="GO:0004185">
    <property type="term" value="F:serine-type carboxypeptidase activity"/>
    <property type="evidence" value="ECO:0007669"/>
    <property type="project" value="UniProtKB-UniRule"/>
</dbReference>
<organism evidence="5 6">
    <name type="scientific">Mucuna pruriens</name>
    <name type="common">Velvet bean</name>
    <name type="synonym">Dolichos pruriens</name>
    <dbReference type="NCBI Taxonomy" id="157652"/>
    <lineage>
        <taxon>Eukaryota</taxon>
        <taxon>Viridiplantae</taxon>
        <taxon>Streptophyta</taxon>
        <taxon>Embryophyta</taxon>
        <taxon>Tracheophyta</taxon>
        <taxon>Spermatophyta</taxon>
        <taxon>Magnoliopsida</taxon>
        <taxon>eudicotyledons</taxon>
        <taxon>Gunneridae</taxon>
        <taxon>Pentapetalae</taxon>
        <taxon>rosids</taxon>
        <taxon>fabids</taxon>
        <taxon>Fabales</taxon>
        <taxon>Fabaceae</taxon>
        <taxon>Papilionoideae</taxon>
        <taxon>50 kb inversion clade</taxon>
        <taxon>NPAAA clade</taxon>
        <taxon>indigoferoid/millettioid clade</taxon>
        <taxon>Phaseoleae</taxon>
        <taxon>Mucuna</taxon>
    </lineage>
</organism>
<evidence type="ECO:0000256" key="1">
    <source>
        <dbReference type="ARBA" id="ARBA00004613"/>
    </source>
</evidence>
<dbReference type="EMBL" id="QJKJ01005202">
    <property type="protein sequence ID" value="RDX91110.1"/>
    <property type="molecule type" value="Genomic_DNA"/>
</dbReference>
<proteinExistence type="inferred from homology"/>
<dbReference type="GO" id="GO:0005576">
    <property type="term" value="C:extracellular region"/>
    <property type="evidence" value="ECO:0007669"/>
    <property type="project" value="UniProtKB-SubCell"/>
</dbReference>
<keyword evidence="4" id="KW-0121">Carboxypeptidase</keyword>
<dbReference type="PRINTS" id="PR00724">
    <property type="entry name" value="CRBOXYPTASEC"/>
</dbReference>
<dbReference type="SUPFAM" id="SSF53474">
    <property type="entry name" value="alpha/beta-Hydrolases"/>
    <property type="match status" value="1"/>
</dbReference>
<dbReference type="EC" id="3.4.16.-" evidence="4"/>
<comment type="caution">
    <text evidence="5">The sequence shown here is derived from an EMBL/GenBank/DDBJ whole genome shotgun (WGS) entry which is preliminary data.</text>
</comment>
<dbReference type="Proteomes" id="UP000257109">
    <property type="component" value="Unassembled WGS sequence"/>
</dbReference>
<keyword evidence="4" id="KW-0378">Hydrolase</keyword>
<dbReference type="GO" id="GO:0006508">
    <property type="term" value="P:proteolysis"/>
    <property type="evidence" value="ECO:0007669"/>
    <property type="project" value="UniProtKB-KW"/>
</dbReference>
<dbReference type="PROSITE" id="PS00131">
    <property type="entry name" value="CARBOXYPEPT_SER_SER"/>
    <property type="match status" value="1"/>
</dbReference>
<keyword evidence="3" id="KW-0964">Secreted</keyword>
<evidence type="ECO:0000313" key="5">
    <source>
        <dbReference type="EMBL" id="RDX91110.1"/>
    </source>
</evidence>
<dbReference type="AlphaFoldDB" id="A0A371GKQ4"/>
<evidence type="ECO:0000256" key="2">
    <source>
        <dbReference type="ARBA" id="ARBA00009431"/>
    </source>
</evidence>
<dbReference type="InterPro" id="IPR001563">
    <property type="entry name" value="Peptidase_S10"/>
</dbReference>
<keyword evidence="6" id="KW-1185">Reference proteome</keyword>
<name>A0A371GKQ4_MUCPR</name>
<dbReference type="GO" id="GO:0005773">
    <property type="term" value="C:vacuole"/>
    <property type="evidence" value="ECO:0007669"/>
    <property type="project" value="TreeGrafter"/>
</dbReference>
<dbReference type="Gene3D" id="3.40.50.1820">
    <property type="entry name" value="alpha/beta hydrolase"/>
    <property type="match status" value="1"/>
</dbReference>
<dbReference type="InterPro" id="IPR029058">
    <property type="entry name" value="AB_hydrolase_fold"/>
</dbReference>
<evidence type="ECO:0000256" key="3">
    <source>
        <dbReference type="ARBA" id="ARBA00022525"/>
    </source>
</evidence>
<sequence length="466" mass="51657">MESSPTLSKVSVSLVFFFFVSLSSSYANSRLTRVRAHPPQSRAEKLIRSLNLFPKDPANFIKGDHHLVGFVPGKMVENKFSFLGDSGPSIEDLGHHAGYYSLPNSKAARMFYFFFESRNKKDDPVVIWLTGGPGCGSELALFYENGPFHIANNLSLIWNDYGWDQVSNILFVDQRGQEFFKAHPEFVKNDFYITGESYAGHYIPALASRLNQGNKENQGIHINLKGFAIGNGLTNPAIQYQAYPDFALDNGIITKDDYNQITKSVPDCEQAAKTCETQGGQSCETAFNICDGIFNSILSIAGDINYYDIRKKCVGDLCYDFKNVETLLNLKKVKSALGVADDLRFVSCSGTVYDAMVQDWMRNLEVGIPALLEDGIKLLVYAGEEDLICNWLGNSRWVHAMKWSGQKAFGASPTVKFVVDGAEAGSLNSYGPLSFLKVHEAGHMVPMDQPKAALQMLKSWMGGKLT</sequence>
<keyword evidence="4" id="KW-0645">Protease</keyword>
<evidence type="ECO:0000256" key="4">
    <source>
        <dbReference type="RuleBase" id="RU361156"/>
    </source>
</evidence>
<dbReference type="Pfam" id="PF00450">
    <property type="entry name" value="Peptidase_S10"/>
    <property type="match status" value="2"/>
</dbReference>
<dbReference type="InterPro" id="IPR018202">
    <property type="entry name" value="Ser_caboxypep_ser_AS"/>
</dbReference>
<feature type="non-terminal residue" evidence="5">
    <location>
        <position position="1"/>
    </location>
</feature>
<dbReference type="STRING" id="157652.A0A371GKQ4"/>
<dbReference type="PANTHER" id="PTHR11802">
    <property type="entry name" value="SERINE PROTEASE FAMILY S10 SERINE CARBOXYPEPTIDASE"/>
    <property type="match status" value="1"/>
</dbReference>
<gene>
    <name evidence="5" type="primary">SCPL49</name>
    <name evidence="5" type="ORF">CR513_26952</name>
</gene>
<protein>
    <recommendedName>
        <fullName evidence="4">Carboxypeptidase</fullName>
        <ecNumber evidence="4">3.4.16.-</ecNumber>
    </recommendedName>
</protein>